<sequence>MNWTAYTKNGQVRMMTKAIGSYGTKAVFEATDVFDTQDQIVDTMYHIRYDSISVLVPEKYEWLVREFWISKNISDSLKLALVYMVNDFAPKSKTSEKKIGSYKDVDIYSYTEYKMFGNNNQELIGTFYNLHYKDNTVVSVPEHLEPDFDILADQNQTLDIVSSWRIMLFVEDERPS</sequence>
<gene>
    <name evidence="1" type="ORF">TetV_381</name>
</gene>
<keyword evidence="2" id="KW-1185">Reference proteome</keyword>
<dbReference type="Proteomes" id="UP000244773">
    <property type="component" value="Segment"/>
</dbReference>
<dbReference type="EMBL" id="KY322437">
    <property type="protein sequence ID" value="AUF82473.1"/>
    <property type="molecule type" value="Genomic_DNA"/>
</dbReference>
<name>A0A2P0VNJ2_9VIRU</name>
<protein>
    <submittedName>
        <fullName evidence="1">Uncharacterized protein</fullName>
    </submittedName>
</protein>
<proteinExistence type="predicted"/>
<reference evidence="1" key="1">
    <citation type="journal article" date="2018" name="Virology">
        <title>A giant virus infecting green algae encodes key fermentation genes.</title>
        <authorList>
            <person name="Schvarcz C.R."/>
            <person name="Steward G.F."/>
        </authorList>
    </citation>
    <scope>NUCLEOTIDE SEQUENCE [LARGE SCALE GENOMIC DNA]</scope>
</reference>
<evidence type="ECO:0000313" key="1">
    <source>
        <dbReference type="EMBL" id="AUF82473.1"/>
    </source>
</evidence>
<evidence type="ECO:0000313" key="2">
    <source>
        <dbReference type="Proteomes" id="UP000244773"/>
    </source>
</evidence>
<accession>A0A2P0VNJ2</accession>
<organism evidence="1">
    <name type="scientific">Tetraselmis virus 1</name>
    <dbReference type="NCBI Taxonomy" id="2060617"/>
    <lineage>
        <taxon>Viruses</taxon>
        <taxon>Varidnaviria</taxon>
        <taxon>Bamfordvirae</taxon>
        <taxon>Nucleocytoviricota</taxon>
        <taxon>Megaviricetes</taxon>
        <taxon>Imitervirales</taxon>
        <taxon>Allomimiviridae</taxon>
        <taxon>Oceanusvirus</taxon>
        <taxon>Oceanusvirus kaneohense</taxon>
    </lineage>
</organism>